<evidence type="ECO:0000313" key="6">
    <source>
        <dbReference type="Proteomes" id="UP000278962"/>
    </source>
</evidence>
<dbReference type="Pfam" id="PF00984">
    <property type="entry name" value="UDPG_MGDP_dh"/>
    <property type="match status" value="1"/>
</dbReference>
<dbReference type="InterPro" id="IPR001732">
    <property type="entry name" value="UDP-Glc/GDP-Man_DH_N"/>
</dbReference>
<keyword evidence="6" id="KW-1185">Reference proteome</keyword>
<organism evidence="5 6">
    <name type="scientific">Solirubrobacter pauli</name>
    <dbReference type="NCBI Taxonomy" id="166793"/>
    <lineage>
        <taxon>Bacteria</taxon>
        <taxon>Bacillati</taxon>
        <taxon>Actinomycetota</taxon>
        <taxon>Thermoleophilia</taxon>
        <taxon>Solirubrobacterales</taxon>
        <taxon>Solirubrobacteraceae</taxon>
        <taxon>Solirubrobacter</taxon>
    </lineage>
</organism>
<dbReference type="InterPro" id="IPR014027">
    <property type="entry name" value="UDP-Glc/GDP-Man_DH_C"/>
</dbReference>
<dbReference type="PANTHER" id="PTHR43491:SF1">
    <property type="entry name" value="UDP-N-ACETYL-D-MANNOSAMINE DEHYDROGENASE"/>
    <property type="match status" value="1"/>
</dbReference>
<dbReference type="AlphaFoldDB" id="A0A660LGA2"/>
<gene>
    <name evidence="5" type="ORF">C8N24_2709</name>
</gene>
<dbReference type="Pfam" id="PF03720">
    <property type="entry name" value="UDPG_MGDP_dh_C"/>
    <property type="match status" value="1"/>
</dbReference>
<dbReference type="GO" id="GO:0000271">
    <property type="term" value="P:polysaccharide biosynthetic process"/>
    <property type="evidence" value="ECO:0007669"/>
    <property type="project" value="InterPro"/>
</dbReference>
<dbReference type="Gene3D" id="3.40.50.720">
    <property type="entry name" value="NAD(P)-binding Rossmann-like Domain"/>
    <property type="match status" value="2"/>
</dbReference>
<dbReference type="InterPro" id="IPR028359">
    <property type="entry name" value="UDP_ManNAc/GlcNAc_DH"/>
</dbReference>
<dbReference type="InterPro" id="IPR017476">
    <property type="entry name" value="UDP-Glc/GDP-Man"/>
</dbReference>
<dbReference type="InterPro" id="IPR036220">
    <property type="entry name" value="UDP-Glc/GDP-Man_DH_C_sf"/>
</dbReference>
<keyword evidence="2" id="KW-0520">NAD</keyword>
<dbReference type="GO" id="GO:0051287">
    <property type="term" value="F:NAD binding"/>
    <property type="evidence" value="ECO:0007669"/>
    <property type="project" value="InterPro"/>
</dbReference>
<accession>A0A660LGA2</accession>
<evidence type="ECO:0000256" key="3">
    <source>
        <dbReference type="PIRNR" id="PIRNR000124"/>
    </source>
</evidence>
<dbReference type="GO" id="GO:0016628">
    <property type="term" value="F:oxidoreductase activity, acting on the CH-CH group of donors, NAD or NADP as acceptor"/>
    <property type="evidence" value="ECO:0007669"/>
    <property type="project" value="InterPro"/>
</dbReference>
<dbReference type="GO" id="GO:0016616">
    <property type="term" value="F:oxidoreductase activity, acting on the CH-OH group of donors, NAD or NADP as acceptor"/>
    <property type="evidence" value="ECO:0007669"/>
    <property type="project" value="InterPro"/>
</dbReference>
<dbReference type="EMBL" id="RBIL01000001">
    <property type="protein sequence ID" value="RKQ92853.1"/>
    <property type="molecule type" value="Genomic_DNA"/>
</dbReference>
<dbReference type="NCBIfam" id="TIGR03026">
    <property type="entry name" value="NDP-sugDHase"/>
    <property type="match status" value="1"/>
</dbReference>
<dbReference type="PANTHER" id="PTHR43491">
    <property type="entry name" value="UDP-N-ACETYL-D-MANNOSAMINE DEHYDROGENASE"/>
    <property type="match status" value="1"/>
</dbReference>
<sequence>MKIGIVGLGYVGLPLAVAFAEAGCEVVGVDVAADRVATLREGRSHVEDIADERLAPVMERITFTTRYVELHETDAILVCVPTPLTRNREPDLGPLLSSARALSGVIRGGQTVILESTTFPGTTREHMVPLLEESGLRAGEDFALAFSPERVDPGRTDYTLKTTPKVVGGLTPTCTEAAVAVYARVCDTVVPVSTPEVAELSKLLENIFRSVNIALVNEMAMLADRMGIDIWEVVEAASTKPYGFMPFQPGPGMGGHCLPVDPFYLTWKAREYDLSTEFIELAGKVNQQMPYFCLEKAERALNDVGKPVRGARIVVFGVSYKAGVGDIRESPALKIIRLLRERGADLSYHDPHVPELPDFGLRSSDLSVVDGADLALIVTAHPTVDHADVTARAQLTLDLRGVTRSLGAGALQL</sequence>
<dbReference type="SMART" id="SM00984">
    <property type="entry name" value="UDPG_MGDP_dh_C"/>
    <property type="match status" value="1"/>
</dbReference>
<dbReference type="InterPro" id="IPR008927">
    <property type="entry name" value="6-PGluconate_DH-like_C_sf"/>
</dbReference>
<feature type="domain" description="UDP-glucose/GDP-mannose dehydrogenase C-terminal" evidence="4">
    <location>
        <begin position="314"/>
        <end position="405"/>
    </location>
</feature>
<evidence type="ECO:0000313" key="5">
    <source>
        <dbReference type="EMBL" id="RKQ92853.1"/>
    </source>
</evidence>
<reference evidence="5 6" key="1">
    <citation type="submission" date="2018-10" db="EMBL/GenBank/DDBJ databases">
        <title>Genomic Encyclopedia of Archaeal and Bacterial Type Strains, Phase II (KMG-II): from individual species to whole genera.</title>
        <authorList>
            <person name="Goeker M."/>
        </authorList>
    </citation>
    <scope>NUCLEOTIDE SEQUENCE [LARGE SCALE GENOMIC DNA]</scope>
    <source>
        <strain evidence="5 6">DSM 14954</strain>
    </source>
</reference>
<proteinExistence type="inferred from homology"/>
<dbReference type="Pfam" id="PF03721">
    <property type="entry name" value="UDPG_MGDP_dh_N"/>
    <property type="match status" value="1"/>
</dbReference>
<dbReference type="PIRSF" id="PIRSF000124">
    <property type="entry name" value="UDPglc_GDPman_dh"/>
    <property type="match status" value="1"/>
</dbReference>
<protein>
    <submittedName>
        <fullName evidence="5">UDP-N-acetyl-D-glucosamine dehydrogenase</fullName>
    </submittedName>
</protein>
<dbReference type="InterPro" id="IPR014026">
    <property type="entry name" value="UDP-Glc/GDP-Man_DH_dimer"/>
</dbReference>
<dbReference type="PIRSF" id="PIRSF500136">
    <property type="entry name" value="UDP_ManNAc_DH"/>
    <property type="match status" value="1"/>
</dbReference>
<dbReference type="Proteomes" id="UP000278962">
    <property type="component" value="Unassembled WGS sequence"/>
</dbReference>
<dbReference type="InterPro" id="IPR036291">
    <property type="entry name" value="NAD(P)-bd_dom_sf"/>
</dbReference>
<keyword evidence="1" id="KW-0560">Oxidoreductase</keyword>
<dbReference type="RefSeq" id="WP_121253182.1">
    <property type="nucleotide sequence ID" value="NZ_RBIL01000001.1"/>
</dbReference>
<comment type="caution">
    <text evidence="5">The sequence shown here is derived from an EMBL/GenBank/DDBJ whole genome shotgun (WGS) entry which is preliminary data.</text>
</comment>
<dbReference type="SUPFAM" id="SSF52413">
    <property type="entry name" value="UDP-glucose/GDP-mannose dehydrogenase C-terminal domain"/>
    <property type="match status" value="1"/>
</dbReference>
<name>A0A660LGA2_9ACTN</name>
<dbReference type="SUPFAM" id="SSF48179">
    <property type="entry name" value="6-phosphogluconate dehydrogenase C-terminal domain-like"/>
    <property type="match status" value="1"/>
</dbReference>
<dbReference type="OrthoDB" id="5193947at2"/>
<evidence type="ECO:0000259" key="4">
    <source>
        <dbReference type="SMART" id="SM00984"/>
    </source>
</evidence>
<evidence type="ECO:0000256" key="1">
    <source>
        <dbReference type="ARBA" id="ARBA00023002"/>
    </source>
</evidence>
<evidence type="ECO:0000256" key="2">
    <source>
        <dbReference type="ARBA" id="ARBA00023027"/>
    </source>
</evidence>
<comment type="similarity">
    <text evidence="3">Belongs to the UDP-glucose/GDP-mannose dehydrogenase family.</text>
</comment>
<dbReference type="SUPFAM" id="SSF51735">
    <property type="entry name" value="NAD(P)-binding Rossmann-fold domains"/>
    <property type="match status" value="1"/>
</dbReference>